<proteinExistence type="predicted"/>
<gene>
    <name evidence="1" type="ORF">SAMN05192553_10350</name>
</gene>
<keyword evidence="2" id="KW-1185">Reference proteome</keyword>
<name>A0A1H6XN21_9BACT</name>
<dbReference type="EMBL" id="FNZH01000003">
    <property type="protein sequence ID" value="SEJ28954.1"/>
    <property type="molecule type" value="Genomic_DNA"/>
</dbReference>
<protein>
    <submittedName>
        <fullName evidence="1">Uncharacterized protein</fullName>
    </submittedName>
</protein>
<dbReference type="AlphaFoldDB" id="A0A1H6XN21"/>
<accession>A0A1H6XN21</accession>
<evidence type="ECO:0000313" key="2">
    <source>
        <dbReference type="Proteomes" id="UP000199403"/>
    </source>
</evidence>
<dbReference type="STRING" id="1416801.SAMN05192553_10350"/>
<evidence type="ECO:0000313" key="1">
    <source>
        <dbReference type="EMBL" id="SEJ28954.1"/>
    </source>
</evidence>
<dbReference type="Proteomes" id="UP000199403">
    <property type="component" value="Unassembled WGS sequence"/>
</dbReference>
<organism evidence="1 2">
    <name type="scientific">Cyclobacterium xiamenense</name>
    <dbReference type="NCBI Taxonomy" id="1297121"/>
    <lineage>
        <taxon>Bacteria</taxon>
        <taxon>Pseudomonadati</taxon>
        <taxon>Bacteroidota</taxon>
        <taxon>Cytophagia</taxon>
        <taxon>Cytophagales</taxon>
        <taxon>Cyclobacteriaceae</taxon>
        <taxon>Cyclobacterium</taxon>
    </lineage>
</organism>
<sequence length="90" mass="10234">MVEAGVISWQKQRFETGSLFSDFDSLGGTPSPMATNIKKEFNYIRGRFAQTFSMIELSTPYAGPGSGKLARRRRYKLGRVFLESRSWNAF</sequence>
<reference evidence="2" key="1">
    <citation type="submission" date="2016-10" db="EMBL/GenBank/DDBJ databases">
        <authorList>
            <person name="Varghese N."/>
            <person name="Submissions S."/>
        </authorList>
    </citation>
    <scope>NUCLEOTIDE SEQUENCE [LARGE SCALE GENOMIC DNA]</scope>
    <source>
        <strain evidence="2">IBRC-M 10761</strain>
    </source>
</reference>